<gene>
    <name evidence="2" type="ORF">ERS137959_04514</name>
</gene>
<evidence type="ECO:0000313" key="3">
    <source>
        <dbReference type="Proteomes" id="UP000041601"/>
    </source>
</evidence>
<evidence type="ECO:0000259" key="1">
    <source>
        <dbReference type="Pfam" id="PF13643"/>
    </source>
</evidence>
<sequence>MSAEEIFKAHCPTCNGERNCLVHGKTEQHQVYDDNVHYISAHTKHKLIECLGCETVFYHKLSTDSENVDCDYDHEGNTIQIPVETIVTYPTPSQSDVLPEWLWDLISIDKQLFTIMDETYSAYEKKSYILASIGLRTIFDRTTEVLKIHPALSMVEKVDELKNEGLIGDIEKSQLLIVTDVGNAASHRAWSPKKVEFKSLLTIIEDFTRRMILKDNSVNKIAEAIPKKQKRPKKEMSSQEKI</sequence>
<dbReference type="Proteomes" id="UP000041601">
    <property type="component" value="Unassembled WGS sequence"/>
</dbReference>
<evidence type="ECO:0000313" key="2">
    <source>
        <dbReference type="EMBL" id="CNE71929.1"/>
    </source>
</evidence>
<dbReference type="RefSeq" id="WP_050156951.1">
    <property type="nucleotide sequence ID" value="NZ_CPXJ01000104.1"/>
</dbReference>
<comment type="caution">
    <text evidence="2">The sequence shown here is derived from an EMBL/GenBank/DDBJ whole genome shotgun (WGS) entry which is preliminary data.</text>
</comment>
<dbReference type="EMBL" id="CPXJ01000104">
    <property type="protein sequence ID" value="CNE71929.1"/>
    <property type="molecule type" value="Genomic_DNA"/>
</dbReference>
<proteinExistence type="predicted"/>
<keyword evidence="3" id="KW-1185">Reference proteome</keyword>
<organism evidence="2 3">
    <name type="scientific">Yersinia enterocolitica</name>
    <dbReference type="NCBI Taxonomy" id="630"/>
    <lineage>
        <taxon>Bacteria</taxon>
        <taxon>Pseudomonadati</taxon>
        <taxon>Pseudomonadota</taxon>
        <taxon>Gammaproteobacteria</taxon>
        <taxon>Enterobacterales</taxon>
        <taxon>Yersiniaceae</taxon>
        <taxon>Yersinia</taxon>
    </lineage>
</organism>
<dbReference type="InterPro" id="IPR025285">
    <property type="entry name" value="DUF4145"/>
</dbReference>
<feature type="domain" description="DUF4145" evidence="1">
    <location>
        <begin position="118"/>
        <end position="204"/>
    </location>
</feature>
<reference evidence="2 3" key="1">
    <citation type="submission" date="2015-03" db="EMBL/GenBank/DDBJ databases">
        <authorList>
            <consortium name="Pathogen Informatics"/>
            <person name="Murphy D."/>
        </authorList>
    </citation>
    <scope>NUCLEOTIDE SEQUENCE [LARGE SCALE GENOMIC DNA]</scope>
    <source>
        <strain evidence="2 3">IP05342</strain>
    </source>
</reference>
<name>A0ABP1YFV6_YEREN</name>
<dbReference type="Pfam" id="PF13643">
    <property type="entry name" value="DUF4145"/>
    <property type="match status" value="1"/>
</dbReference>
<accession>A0ABP1YFV6</accession>
<protein>
    <recommendedName>
        <fullName evidence="1">DUF4145 domain-containing protein</fullName>
    </recommendedName>
</protein>